<dbReference type="AlphaFoldDB" id="A0A0G0JDB6"/>
<feature type="transmembrane region" description="Helical" evidence="1">
    <location>
        <begin position="6"/>
        <end position="24"/>
    </location>
</feature>
<evidence type="ECO:0000313" key="3">
    <source>
        <dbReference type="Proteomes" id="UP000034917"/>
    </source>
</evidence>
<protein>
    <submittedName>
        <fullName evidence="2">Uncharacterized protein</fullName>
    </submittedName>
</protein>
<evidence type="ECO:0000256" key="1">
    <source>
        <dbReference type="SAM" id="Phobius"/>
    </source>
</evidence>
<dbReference type="Proteomes" id="UP000034917">
    <property type="component" value="Unassembled WGS sequence"/>
</dbReference>
<keyword evidence="1" id="KW-0472">Membrane</keyword>
<keyword evidence="1" id="KW-1133">Transmembrane helix</keyword>
<comment type="caution">
    <text evidence="2">The sequence shown here is derived from an EMBL/GenBank/DDBJ whole genome shotgun (WGS) entry which is preliminary data.</text>
</comment>
<proteinExistence type="predicted"/>
<evidence type="ECO:0000313" key="2">
    <source>
        <dbReference type="EMBL" id="KKQ26161.1"/>
    </source>
</evidence>
<gene>
    <name evidence="2" type="ORF">US40_C0003G0013</name>
</gene>
<organism evidence="2 3">
    <name type="scientific">Candidatus Roizmanbacteria bacterium GW2011_GWC2_37_13</name>
    <dbReference type="NCBI Taxonomy" id="1618486"/>
    <lineage>
        <taxon>Bacteria</taxon>
        <taxon>Candidatus Roizmaniibacteriota</taxon>
    </lineage>
</organism>
<sequence>MKKVGVVLIAIGLGLLTFVVFNFVKEKTKMASPIPEEEGVKVIFVTPAK</sequence>
<keyword evidence="1" id="KW-0812">Transmembrane</keyword>
<dbReference type="EMBL" id="LBSV01000003">
    <property type="protein sequence ID" value="KKQ26161.1"/>
    <property type="molecule type" value="Genomic_DNA"/>
</dbReference>
<name>A0A0G0JDB6_9BACT</name>
<reference evidence="2 3" key="1">
    <citation type="journal article" date="2015" name="Nature">
        <title>rRNA introns, odd ribosomes, and small enigmatic genomes across a large radiation of phyla.</title>
        <authorList>
            <person name="Brown C.T."/>
            <person name="Hug L.A."/>
            <person name="Thomas B.C."/>
            <person name="Sharon I."/>
            <person name="Castelle C.J."/>
            <person name="Singh A."/>
            <person name="Wilkins M.J."/>
            <person name="Williams K.H."/>
            <person name="Banfield J.F."/>
        </authorList>
    </citation>
    <scope>NUCLEOTIDE SEQUENCE [LARGE SCALE GENOMIC DNA]</scope>
</reference>
<accession>A0A0G0JDB6</accession>